<sequence>MPPQDDGPMEQTQTPDNNLGTQSVTSIELGRDPVTTLEVSMGFRNSEISLTIVHGPPLDQPIMTTRTRSASFSESEYESAFVSLEENDSSRGGSEYESTFVSPEENNSSRGGSEYESTFVSLEENVSSRGGSEYESTFVSMEENVSSRGGSEHEPGTAPVAAVLSESGAGYWENGIRNQGEGKEDAFIPKCEDTSSESSEDYGKDHTMEALAITLIRRALGNTSDVGINEQKIPPTPPTPPSRLPVTTTMPTELPANSVQLSFFNPPEPSYGLIETEDGVTVELTNETKLKFFSVDSEEVEDALSGLPTIAPKIRSLIERAKEQLAEALDCAMWDLLSKKPDMLPEHQEMESKVKQRGILGGLDVQVNFTVTATCLGEKLAEMTHH</sequence>
<reference evidence="2" key="1">
    <citation type="submission" date="2015-10" db="EMBL/GenBank/DDBJ databases">
        <authorList>
            <person name="Regsiter A."/>
            <person name="william w."/>
        </authorList>
    </citation>
    <scope>NUCLEOTIDE SEQUENCE</scope>
    <source>
        <strain evidence="2">Montdore</strain>
    </source>
</reference>
<name>A0A292PMJ9_9PEZI</name>
<feature type="region of interest" description="Disordered" evidence="1">
    <location>
        <begin position="81"/>
        <end position="116"/>
    </location>
</feature>
<evidence type="ECO:0000256" key="1">
    <source>
        <dbReference type="SAM" id="MobiDB-lite"/>
    </source>
</evidence>
<protein>
    <submittedName>
        <fullName evidence="2">Uncharacterized protein</fullName>
    </submittedName>
</protein>
<evidence type="ECO:0000313" key="2">
    <source>
        <dbReference type="EMBL" id="CUS07828.1"/>
    </source>
</evidence>
<dbReference type="AlphaFoldDB" id="A0A292PMJ9"/>
<feature type="compositionally biased region" description="Polar residues" evidence="1">
    <location>
        <begin position="10"/>
        <end position="26"/>
    </location>
</feature>
<organism evidence="2 3">
    <name type="scientific">Tuber aestivum</name>
    <name type="common">summer truffle</name>
    <dbReference type="NCBI Taxonomy" id="59557"/>
    <lineage>
        <taxon>Eukaryota</taxon>
        <taxon>Fungi</taxon>
        <taxon>Dikarya</taxon>
        <taxon>Ascomycota</taxon>
        <taxon>Pezizomycotina</taxon>
        <taxon>Pezizomycetes</taxon>
        <taxon>Pezizales</taxon>
        <taxon>Tuberaceae</taxon>
        <taxon>Tuber</taxon>
    </lineage>
</organism>
<keyword evidence="3" id="KW-1185">Reference proteome</keyword>
<accession>A0A292PMJ9</accession>
<dbReference type="EMBL" id="LN891173">
    <property type="protein sequence ID" value="CUS07828.1"/>
    <property type="molecule type" value="Genomic_DNA"/>
</dbReference>
<gene>
    <name evidence="2" type="ORF">GSTUAT00008078001</name>
</gene>
<feature type="compositionally biased region" description="Polar residues" evidence="1">
    <location>
        <begin position="90"/>
        <end position="116"/>
    </location>
</feature>
<proteinExistence type="predicted"/>
<dbReference type="Proteomes" id="UP001412239">
    <property type="component" value="Unassembled WGS sequence"/>
</dbReference>
<feature type="region of interest" description="Disordered" evidence="1">
    <location>
        <begin position="1"/>
        <end position="32"/>
    </location>
</feature>
<evidence type="ECO:0000313" key="3">
    <source>
        <dbReference type="Proteomes" id="UP001412239"/>
    </source>
</evidence>